<accession>E1YKS0</accession>
<dbReference type="EMBL" id="FR695877">
    <property type="protein sequence ID" value="CBX30703.1"/>
    <property type="molecule type" value="Genomic_DNA"/>
</dbReference>
<protein>
    <recommendedName>
        <fullName evidence="2">Outer membrane lipoprotein BamD-like domain-containing protein</fullName>
    </recommendedName>
</protein>
<sequence>MPWFIRDKGVLSIDGKASRIVHGEGEKIVRFFLIALILISLTGCASVQEDWRITKTQNSKSAYSSFLSNHPDSEYSAEARIKIDEFVWLKAKQENRVFEYEKFIKYNPNNIFVSEAIKNIKILEWESAKKDDTIESYEKFLKKYPAGSYATKATDSIARIKKETELKAFQSVSNSKIRAKLIQFLNDYPKSEYREKIQERLSLFSSNTLAKPLLLPYEELGLNNPMSGEEAKEKFRKQGSMNIIMPVAEFKKDASSIIVLHKDSKFPGIIVGTIYGGKLNLSPSHYYFPDISPPDNKHGYFIYSLKLLLPVGTEFSAPKDKWIQWKNVEFKGGSLKFLEEGVEFSAGMEITKFKE</sequence>
<name>E1YKS0_9BACT</name>
<evidence type="ECO:0000313" key="1">
    <source>
        <dbReference type="EMBL" id="CBX30703.1"/>
    </source>
</evidence>
<evidence type="ECO:0008006" key="2">
    <source>
        <dbReference type="Google" id="ProtNLM"/>
    </source>
</evidence>
<gene>
    <name evidence="1" type="ORF">N47_E42150</name>
</gene>
<reference evidence="1" key="1">
    <citation type="journal article" date="2011" name="Environ. Microbiol.">
        <title>Genomic insights into the metabolic potential of the polycyclic aromatic hydrocarbon degrading sulfate-reducing Deltaproteobacterium N47.</title>
        <authorList>
            <person name="Bergmann F."/>
            <person name="Selesi D."/>
            <person name="Weinmaier T."/>
            <person name="Tischler P."/>
            <person name="Rattei T."/>
            <person name="Meckenstock R.U."/>
        </authorList>
    </citation>
    <scope>NUCLEOTIDE SEQUENCE</scope>
</reference>
<organism evidence="1">
    <name type="scientific">uncultured Desulfobacterium sp</name>
    <dbReference type="NCBI Taxonomy" id="201089"/>
    <lineage>
        <taxon>Bacteria</taxon>
        <taxon>Pseudomonadati</taxon>
        <taxon>Thermodesulfobacteriota</taxon>
        <taxon>Desulfobacteria</taxon>
        <taxon>Desulfobacterales</taxon>
        <taxon>Desulfobacteriaceae</taxon>
        <taxon>Desulfobacterium</taxon>
        <taxon>environmental samples</taxon>
    </lineage>
</organism>
<dbReference type="AlphaFoldDB" id="E1YKS0"/>
<dbReference type="InterPro" id="IPR011990">
    <property type="entry name" value="TPR-like_helical_dom_sf"/>
</dbReference>
<dbReference type="Gene3D" id="1.25.40.10">
    <property type="entry name" value="Tetratricopeptide repeat domain"/>
    <property type="match status" value="1"/>
</dbReference>
<proteinExistence type="predicted"/>